<dbReference type="HOGENOM" id="CLU_164170_1_0_1"/>
<protein>
    <submittedName>
        <fullName evidence="1">Unplaced genomic scaffold PLICRscaffold_15, whole genome shotgun sequence</fullName>
    </submittedName>
</protein>
<gene>
    <name evidence="1" type="ORF">PLICRDRAFT_116540</name>
</gene>
<reference evidence="1 2" key="1">
    <citation type="submission" date="2014-06" db="EMBL/GenBank/DDBJ databases">
        <title>Evolutionary Origins and Diversification of the Mycorrhizal Mutualists.</title>
        <authorList>
            <consortium name="DOE Joint Genome Institute"/>
            <consortium name="Mycorrhizal Genomics Consortium"/>
            <person name="Kohler A."/>
            <person name="Kuo A."/>
            <person name="Nagy L.G."/>
            <person name="Floudas D."/>
            <person name="Copeland A."/>
            <person name="Barry K.W."/>
            <person name="Cichocki N."/>
            <person name="Veneault-Fourrey C."/>
            <person name="LaButti K."/>
            <person name="Lindquist E.A."/>
            <person name="Lipzen A."/>
            <person name="Lundell T."/>
            <person name="Morin E."/>
            <person name="Murat C."/>
            <person name="Riley R."/>
            <person name="Ohm R."/>
            <person name="Sun H."/>
            <person name="Tunlid A."/>
            <person name="Henrissat B."/>
            <person name="Grigoriev I.V."/>
            <person name="Hibbett D.S."/>
            <person name="Martin F."/>
        </authorList>
    </citation>
    <scope>NUCLEOTIDE SEQUENCE [LARGE SCALE GENOMIC DNA]</scope>
    <source>
        <strain evidence="1 2">FD-325 SS-3</strain>
    </source>
</reference>
<sequence length="85" mass="9378">MKKLLANILGFSIFGLAARLGPLGMQRRPLTFNPIGHLVAMGTFGFGEYWAVVWDEHAAVILAEKRAEIAERRQKLIEAAVALES</sequence>
<proteinExistence type="predicted"/>
<evidence type="ECO:0000313" key="1">
    <source>
        <dbReference type="EMBL" id="KII85238.1"/>
    </source>
</evidence>
<dbReference type="PANTHER" id="PTHR39218">
    <property type="entry name" value="OXIDOREDUCTASE 14 KDA SUBUNIT, PUTATIVE (AFU_ORTHOLOGUE AFUA_1G12110)-RELATED"/>
    <property type="match status" value="1"/>
</dbReference>
<dbReference type="PANTHER" id="PTHR39218:SF1">
    <property type="entry name" value="OXIDOREDUCTASE 14 KDA SUBUNIT, PUTATIVE (AFU_ORTHOLOGUE AFUA_1G12110)-RELATED"/>
    <property type="match status" value="1"/>
</dbReference>
<keyword evidence="2" id="KW-1185">Reference proteome</keyword>
<organism evidence="1 2">
    <name type="scientific">Plicaturopsis crispa FD-325 SS-3</name>
    <dbReference type="NCBI Taxonomy" id="944288"/>
    <lineage>
        <taxon>Eukaryota</taxon>
        <taxon>Fungi</taxon>
        <taxon>Dikarya</taxon>
        <taxon>Basidiomycota</taxon>
        <taxon>Agaricomycotina</taxon>
        <taxon>Agaricomycetes</taxon>
        <taxon>Agaricomycetidae</taxon>
        <taxon>Amylocorticiales</taxon>
        <taxon>Amylocorticiaceae</taxon>
        <taxon>Plicatura</taxon>
        <taxon>Plicaturopsis crispa</taxon>
    </lineage>
</organism>
<dbReference type="AlphaFoldDB" id="A0A0C9TAD6"/>
<dbReference type="OrthoDB" id="2141050at2759"/>
<dbReference type="Proteomes" id="UP000053263">
    <property type="component" value="Unassembled WGS sequence"/>
</dbReference>
<name>A0A0C9TAD6_PLICR</name>
<dbReference type="EMBL" id="KN832568">
    <property type="protein sequence ID" value="KII85238.1"/>
    <property type="molecule type" value="Genomic_DNA"/>
</dbReference>
<evidence type="ECO:0000313" key="2">
    <source>
        <dbReference type="Proteomes" id="UP000053263"/>
    </source>
</evidence>
<accession>A0A0C9TAD6</accession>